<dbReference type="InterPro" id="IPR051608">
    <property type="entry name" value="RQC_Subunit_NEMF"/>
</dbReference>
<evidence type="ECO:0000259" key="6">
    <source>
        <dbReference type="Pfam" id="PF05670"/>
    </source>
</evidence>
<dbReference type="Proteomes" id="UP000197058">
    <property type="component" value="Chromosome"/>
</dbReference>
<comment type="subunit">
    <text evidence="5">Associates with stalled 50S ribosomal subunits. Binds to RqcP.</text>
</comment>
<dbReference type="GO" id="GO:0043023">
    <property type="term" value="F:ribosomal large subunit binding"/>
    <property type="evidence" value="ECO:0007669"/>
    <property type="project" value="UniProtKB-UniRule"/>
</dbReference>
<dbReference type="GO" id="GO:0019843">
    <property type="term" value="F:rRNA binding"/>
    <property type="evidence" value="ECO:0007669"/>
    <property type="project" value="UniProtKB-UniRule"/>
</dbReference>
<dbReference type="Pfam" id="PF05833">
    <property type="entry name" value="NFACT_N"/>
    <property type="match status" value="1"/>
</dbReference>
<dbReference type="PANTHER" id="PTHR15239:SF6">
    <property type="entry name" value="RIBOSOME QUALITY CONTROL COMPLEX SUBUNIT NEMF"/>
    <property type="match status" value="1"/>
</dbReference>
<evidence type="ECO:0000256" key="1">
    <source>
        <dbReference type="ARBA" id="ARBA00022555"/>
    </source>
</evidence>
<dbReference type="GO" id="GO:0000049">
    <property type="term" value="F:tRNA binding"/>
    <property type="evidence" value="ECO:0007669"/>
    <property type="project" value="UniProtKB-UniRule"/>
</dbReference>
<feature type="domain" description="NFACT RNA-binding" evidence="6">
    <location>
        <begin position="445"/>
        <end position="534"/>
    </location>
</feature>
<dbReference type="GeneID" id="48593138"/>
<dbReference type="FunFam" id="2.30.310.10:FF:000004">
    <property type="entry name" value="Fibronectin-binding protein A"/>
    <property type="match status" value="1"/>
</dbReference>
<evidence type="ECO:0000256" key="2">
    <source>
        <dbReference type="ARBA" id="ARBA00022730"/>
    </source>
</evidence>
<evidence type="ECO:0000313" key="8">
    <source>
        <dbReference type="EMBL" id="MCQ9304033.1"/>
    </source>
</evidence>
<comment type="similarity">
    <text evidence="5">Belongs to the NEMF family.</text>
</comment>
<name>A0AAI8GU12_MAMSC</name>
<evidence type="ECO:0000256" key="5">
    <source>
        <dbReference type="HAMAP-Rule" id="MF_00844"/>
    </source>
</evidence>
<reference evidence="7" key="2">
    <citation type="submission" date="2017-12" db="EMBL/GenBank/DDBJ databases">
        <title>FDA dAtabase for Regulatory Grade micrObial Sequences (FDA-ARGOS): Supporting development and validation of Infectious Disease Dx tests.</title>
        <authorList>
            <person name="Campos J."/>
            <person name="Goldberg B."/>
            <person name="Tallon L."/>
            <person name="Sadzewicz L."/>
            <person name="Sengamalay N."/>
            <person name="Ott S."/>
            <person name="Godinez A."/>
            <person name="Nagaraj S."/>
            <person name="Vavikolanu K."/>
            <person name="Vyas G."/>
            <person name="Nadendla S."/>
            <person name="Aluvathingal J."/>
            <person name="Geyer C."/>
            <person name="Nandy P."/>
            <person name="Hobson J."/>
            <person name="Sichtig H."/>
        </authorList>
    </citation>
    <scope>NUCLEOTIDE SEQUENCE</scope>
    <source>
        <strain evidence="7">FDAARGOS_285</strain>
    </source>
</reference>
<evidence type="ECO:0000313" key="7">
    <source>
        <dbReference type="EMBL" id="ASE34434.1"/>
    </source>
</evidence>
<dbReference type="Proteomes" id="UP001204068">
    <property type="component" value="Unassembled WGS sequence"/>
</dbReference>
<dbReference type="HAMAP" id="MF_00844_B">
    <property type="entry name" value="RqcH_B"/>
    <property type="match status" value="1"/>
</dbReference>
<dbReference type="InterPro" id="IPR008532">
    <property type="entry name" value="NFACT_RNA-bd"/>
</dbReference>
<dbReference type="KEGG" id="sscu:CEP64_07510"/>
<proteinExistence type="inferred from homology"/>
<comment type="function">
    <text evidence="5">Key component of the ribosome quality control system (RQC), a ribosome-associated complex that mediates the extraction of incompletely synthesized nascent chains from stalled ribosomes and their subsequent degradation. RqcH recruits Ala-charged tRNA, and with RqcP directs the elongation of stalled nascent chains on 50S ribosomal subunits, leading to non-templated C-terminal alanine extensions (Ala tail). The Ala tail promotes nascent chain degradation. May add between 1 and at least 8 Ala residues. Binds to stalled 50S ribosomal subunits.</text>
</comment>
<dbReference type="Gene3D" id="3.40.970.40">
    <property type="entry name" value="fibrinogen binding protein from staphylococcus aureus domain like"/>
    <property type="match status" value="1"/>
</dbReference>
<sequence>MAFDGLFTRKIVEDIQSLVTGRIHKITEPSNDTIILTIRSERKNKQLLLSTHANFSRFHLTAEKFDNPFDPPMFLRVLRKHLDGGIIQSITQIGNDRLVEIDVHSRDEIGDLRKRTIVLEIMGRHSNIILIDGDRKIIDGFKHHTPNTNTARTIMPGFKYEYPPTVKKLNPFEVDDINKYIDFNSGKIDRQLLQQFEGFSPLITKEITSRRPFMNQETLVEAFNEVMDEVQQSPKPVIYSDDSTGKEIFYFMPLHSYGNDYMSFNSLHECLDRFYESRGERERVKQRALDLVKIVDQHLQKNRHKLEKLINEREAARNKDEQQLFGELITANMYQIKQGDKSLETINYYNNEPITIPLNPTKSPSMNAQYYYKQYNRLKTREIELDKQIKLTQSNILYFESLEQQLAHISVDDIDDIREELEDQGFVKKRKNKKKKNSNKITLTTFISTDGQTILLGKNNKQNDYLTHRVARKNQLWFHTKDIPGSHVVIQEDEPTQKTIEEAAMIAGYYSKASQSGQIPVDYTAIKNVHKPSGAKPGFVTYDSQTTLYVTTDYDDIKKLLKK</sequence>
<organism evidence="7 9">
    <name type="scientific">Mammaliicoccus sciuri</name>
    <name type="common">Staphylococcus sciuri</name>
    <dbReference type="NCBI Taxonomy" id="1296"/>
    <lineage>
        <taxon>Bacteria</taxon>
        <taxon>Bacillati</taxon>
        <taxon>Bacillota</taxon>
        <taxon>Bacilli</taxon>
        <taxon>Bacillales</taxon>
        <taxon>Staphylococcaceae</taxon>
        <taxon>Mammaliicoccus</taxon>
    </lineage>
</organism>
<keyword evidence="2 5" id="KW-0699">rRNA-binding</keyword>
<dbReference type="Pfam" id="PF05670">
    <property type="entry name" value="NFACT-R_1"/>
    <property type="match status" value="1"/>
</dbReference>
<dbReference type="Gene3D" id="1.10.8.50">
    <property type="match status" value="1"/>
</dbReference>
<evidence type="ECO:0000313" key="9">
    <source>
        <dbReference type="Proteomes" id="UP000197058"/>
    </source>
</evidence>
<dbReference type="EMBL" id="JANILD010000005">
    <property type="protein sequence ID" value="MCQ9304033.1"/>
    <property type="molecule type" value="Genomic_DNA"/>
</dbReference>
<evidence type="ECO:0000256" key="4">
    <source>
        <dbReference type="ARBA" id="ARBA00022917"/>
    </source>
</evidence>
<dbReference type="AlphaFoldDB" id="A0AAI8GU12"/>
<evidence type="ECO:0000256" key="3">
    <source>
        <dbReference type="ARBA" id="ARBA00022884"/>
    </source>
</evidence>
<dbReference type="GO" id="GO:1990112">
    <property type="term" value="C:RQC complex"/>
    <property type="evidence" value="ECO:0007669"/>
    <property type="project" value="TreeGrafter"/>
</dbReference>
<dbReference type="GO" id="GO:0072344">
    <property type="term" value="P:rescue of stalled ribosome"/>
    <property type="evidence" value="ECO:0007669"/>
    <property type="project" value="UniProtKB-UniRule"/>
</dbReference>
<keyword evidence="1 5" id="KW-0820">tRNA-binding</keyword>
<dbReference type="EMBL" id="CP022046">
    <property type="protein sequence ID" value="ASE34434.1"/>
    <property type="molecule type" value="Genomic_DNA"/>
</dbReference>
<dbReference type="PANTHER" id="PTHR15239">
    <property type="entry name" value="NUCLEAR EXPORT MEDIATOR FACTOR NEMF"/>
    <property type="match status" value="1"/>
</dbReference>
<dbReference type="Gene3D" id="2.30.310.10">
    <property type="entry name" value="ibrinogen binding protein from staphylococcus aureus domain"/>
    <property type="match status" value="1"/>
</dbReference>
<reference evidence="9" key="1">
    <citation type="submission" date="2017-06" db="EMBL/GenBank/DDBJ databases">
        <title>FDA dAtabase for Regulatory Grade micrObial Sequences (FDA-ARGOS): Supporting development and validation of Infectious Disease Dx tests.</title>
        <authorList>
            <person name="Goldberg B."/>
            <person name="Campos J."/>
            <person name="Tallon L."/>
            <person name="Sadzewicz L."/>
            <person name="Sengamalay N."/>
            <person name="Ott S."/>
            <person name="Godinez A."/>
            <person name="Nagaraj S."/>
            <person name="Vavikolanu K."/>
            <person name="Nadendla S."/>
            <person name="George J."/>
            <person name="Geyer C."/>
            <person name="Sichtig H."/>
        </authorList>
    </citation>
    <scope>NUCLEOTIDE SEQUENCE [LARGE SCALE GENOMIC DNA]</scope>
    <source>
        <strain evidence="9">FDAARGOS_285</strain>
    </source>
</reference>
<dbReference type="RefSeq" id="WP_048542478.1">
    <property type="nucleotide sequence ID" value="NZ_CP022046.2"/>
</dbReference>
<keyword evidence="3 5" id="KW-0694">RNA-binding</keyword>
<keyword evidence="4 5" id="KW-0648">Protein biosynthesis</keyword>
<gene>
    <name evidence="5" type="primary">rqcH</name>
    <name evidence="7" type="ORF">CEP64_07510</name>
    <name evidence="8" type="ORF">NQ032_10525</name>
</gene>
<protein>
    <recommendedName>
        <fullName evidence="5">Rqc2 homolog RqcH</fullName>
        <shortName evidence="5">RqcH</shortName>
    </recommendedName>
</protein>
<dbReference type="InterPro" id="IPR043682">
    <property type="entry name" value="RqcH_bacterial"/>
</dbReference>
<reference evidence="8" key="3">
    <citation type="submission" date="2022-07" db="EMBL/GenBank/DDBJ databases">
        <title>Bacterial species isolated from the porcine tonsil microbiota.</title>
        <authorList>
            <person name="Oliveira I.M.F."/>
        </authorList>
    </citation>
    <scope>NUCLEOTIDE SEQUENCE</scope>
    <source>
        <strain evidence="8">8QC2O2</strain>
    </source>
</reference>
<accession>A0AAI8GU12</accession>